<dbReference type="InterPro" id="IPR023772">
    <property type="entry name" value="DNA-bd_HTH_TetR-type_CS"/>
</dbReference>
<dbReference type="InterPro" id="IPR041490">
    <property type="entry name" value="KstR2_TetR_C"/>
</dbReference>
<keyword evidence="7" id="KW-1185">Reference proteome</keyword>
<dbReference type="Gene3D" id="1.10.357.10">
    <property type="entry name" value="Tetracycline Repressor, domain 2"/>
    <property type="match status" value="1"/>
</dbReference>
<dbReference type="SUPFAM" id="SSF48498">
    <property type="entry name" value="Tetracyclin repressor-like, C-terminal domain"/>
    <property type="match status" value="1"/>
</dbReference>
<keyword evidence="1" id="KW-0805">Transcription regulation</keyword>
<dbReference type="OrthoDB" id="3237195at2"/>
<dbReference type="PROSITE" id="PS50977">
    <property type="entry name" value="HTH_TETR_2"/>
    <property type="match status" value="1"/>
</dbReference>
<dbReference type="InterPro" id="IPR050109">
    <property type="entry name" value="HTH-type_TetR-like_transc_reg"/>
</dbReference>
<evidence type="ECO:0000256" key="1">
    <source>
        <dbReference type="ARBA" id="ARBA00023015"/>
    </source>
</evidence>
<keyword evidence="3" id="KW-0804">Transcription</keyword>
<accession>A0A417XTK2</accession>
<name>A0A417XTK2_9ACTN</name>
<dbReference type="Pfam" id="PF00440">
    <property type="entry name" value="TetR_N"/>
    <property type="match status" value="1"/>
</dbReference>
<gene>
    <name evidence="6" type="ORF">D0Z08_27400</name>
</gene>
<organism evidence="6 7">
    <name type="scientific">Nocardioides immobilis</name>
    <dbReference type="NCBI Taxonomy" id="2049295"/>
    <lineage>
        <taxon>Bacteria</taxon>
        <taxon>Bacillati</taxon>
        <taxon>Actinomycetota</taxon>
        <taxon>Actinomycetes</taxon>
        <taxon>Propionibacteriales</taxon>
        <taxon>Nocardioidaceae</taxon>
        <taxon>Nocardioides</taxon>
    </lineage>
</organism>
<feature type="domain" description="HTH tetR-type" evidence="5">
    <location>
        <begin position="12"/>
        <end position="72"/>
    </location>
</feature>
<evidence type="ECO:0000313" key="6">
    <source>
        <dbReference type="EMBL" id="RHW23824.1"/>
    </source>
</evidence>
<dbReference type="GO" id="GO:0003700">
    <property type="term" value="F:DNA-binding transcription factor activity"/>
    <property type="evidence" value="ECO:0007669"/>
    <property type="project" value="TreeGrafter"/>
</dbReference>
<evidence type="ECO:0000259" key="5">
    <source>
        <dbReference type="PROSITE" id="PS50977"/>
    </source>
</evidence>
<dbReference type="Proteomes" id="UP000283644">
    <property type="component" value="Unassembled WGS sequence"/>
</dbReference>
<evidence type="ECO:0000256" key="3">
    <source>
        <dbReference type="ARBA" id="ARBA00023163"/>
    </source>
</evidence>
<proteinExistence type="predicted"/>
<dbReference type="GO" id="GO:0000976">
    <property type="term" value="F:transcription cis-regulatory region binding"/>
    <property type="evidence" value="ECO:0007669"/>
    <property type="project" value="TreeGrafter"/>
</dbReference>
<feature type="DNA-binding region" description="H-T-H motif" evidence="4">
    <location>
        <begin position="35"/>
        <end position="54"/>
    </location>
</feature>
<dbReference type="Gene3D" id="1.10.10.60">
    <property type="entry name" value="Homeodomain-like"/>
    <property type="match status" value="1"/>
</dbReference>
<evidence type="ECO:0000256" key="2">
    <source>
        <dbReference type="ARBA" id="ARBA00023125"/>
    </source>
</evidence>
<dbReference type="InterPro" id="IPR001647">
    <property type="entry name" value="HTH_TetR"/>
</dbReference>
<sequence>MPATAPVDNKAARTRRRIVDAAAGEFAENGYGGASLRRIATAAGLQLGSLYFHFKTKDELVIDVLAEGVESARAALKLAVGNVQADASPEDRLRAAIRGHLDALHASDDRASSVVRMVETLPPDLRRVHAEHERRFAQVWSDILKRGQADGVVRTDITLRILRDLVIGALNSTSTNNPAANKDLTAITDAVLVLLHPSPAARGSGPDRG</sequence>
<keyword evidence="2 4" id="KW-0238">DNA-binding</keyword>
<evidence type="ECO:0000256" key="4">
    <source>
        <dbReference type="PROSITE-ProRule" id="PRU00335"/>
    </source>
</evidence>
<dbReference type="EMBL" id="QXGH01000039">
    <property type="protein sequence ID" value="RHW23824.1"/>
    <property type="molecule type" value="Genomic_DNA"/>
</dbReference>
<comment type="caution">
    <text evidence="6">The sequence shown here is derived from an EMBL/GenBank/DDBJ whole genome shotgun (WGS) entry which is preliminary data.</text>
</comment>
<dbReference type="InterPro" id="IPR036271">
    <property type="entry name" value="Tet_transcr_reg_TetR-rel_C_sf"/>
</dbReference>
<dbReference type="PROSITE" id="PS01081">
    <property type="entry name" value="HTH_TETR_1"/>
    <property type="match status" value="1"/>
</dbReference>
<dbReference type="InterPro" id="IPR009057">
    <property type="entry name" value="Homeodomain-like_sf"/>
</dbReference>
<dbReference type="RefSeq" id="WP_118928471.1">
    <property type="nucleotide sequence ID" value="NZ_QXGH01000039.1"/>
</dbReference>
<dbReference type="Pfam" id="PF17932">
    <property type="entry name" value="TetR_C_24"/>
    <property type="match status" value="1"/>
</dbReference>
<dbReference type="SUPFAM" id="SSF46689">
    <property type="entry name" value="Homeodomain-like"/>
    <property type="match status" value="1"/>
</dbReference>
<protein>
    <submittedName>
        <fullName evidence="6">TetR/AcrR family transcriptional regulator</fullName>
    </submittedName>
</protein>
<dbReference type="PANTHER" id="PTHR30055">
    <property type="entry name" value="HTH-TYPE TRANSCRIPTIONAL REGULATOR RUTR"/>
    <property type="match status" value="1"/>
</dbReference>
<evidence type="ECO:0000313" key="7">
    <source>
        <dbReference type="Proteomes" id="UP000283644"/>
    </source>
</evidence>
<dbReference type="PRINTS" id="PR00455">
    <property type="entry name" value="HTHTETR"/>
</dbReference>
<dbReference type="AlphaFoldDB" id="A0A417XTK2"/>
<reference evidence="6 7" key="1">
    <citation type="submission" date="2018-09" db="EMBL/GenBank/DDBJ databases">
        <title>Genome sequencing of Nocardioides immobilis CCTCC AB 2017083 for comparison to Nocardioides silvaticus.</title>
        <authorList>
            <person name="Li C."/>
            <person name="Wang G."/>
        </authorList>
    </citation>
    <scope>NUCLEOTIDE SEQUENCE [LARGE SCALE GENOMIC DNA]</scope>
    <source>
        <strain evidence="6 7">CCTCC AB 2017083</strain>
    </source>
</reference>
<dbReference type="PANTHER" id="PTHR30055:SF234">
    <property type="entry name" value="HTH-TYPE TRANSCRIPTIONAL REGULATOR BETI"/>
    <property type="match status" value="1"/>
</dbReference>